<dbReference type="EMBL" id="UINC01038884">
    <property type="protein sequence ID" value="SVB36547.1"/>
    <property type="molecule type" value="Genomic_DNA"/>
</dbReference>
<reference evidence="5" key="1">
    <citation type="submission" date="2018-05" db="EMBL/GenBank/DDBJ databases">
        <authorList>
            <person name="Lanie J.A."/>
            <person name="Ng W.-L."/>
            <person name="Kazmierczak K.M."/>
            <person name="Andrzejewski T.M."/>
            <person name="Davidsen T.M."/>
            <person name="Wayne K.J."/>
            <person name="Tettelin H."/>
            <person name="Glass J.I."/>
            <person name="Rusch D."/>
            <person name="Podicherti R."/>
            <person name="Tsui H.-C.T."/>
            <person name="Winkler M.E."/>
        </authorList>
    </citation>
    <scope>NUCLEOTIDE SEQUENCE</scope>
</reference>
<dbReference type="Pfam" id="PF00291">
    <property type="entry name" value="PALP"/>
    <property type="match status" value="1"/>
</dbReference>
<dbReference type="PANTHER" id="PTHR48078">
    <property type="entry name" value="THREONINE DEHYDRATASE, MITOCHONDRIAL-RELATED"/>
    <property type="match status" value="1"/>
</dbReference>
<dbReference type="InterPro" id="IPR050147">
    <property type="entry name" value="Ser/Thr_Dehydratase"/>
</dbReference>
<accession>A0A382DG04</accession>
<organism evidence="5">
    <name type="scientific">marine metagenome</name>
    <dbReference type="NCBI Taxonomy" id="408172"/>
    <lineage>
        <taxon>unclassified sequences</taxon>
        <taxon>metagenomes</taxon>
        <taxon>ecological metagenomes</taxon>
    </lineage>
</organism>
<keyword evidence="2" id="KW-0663">Pyridoxal phosphate</keyword>
<dbReference type="Gene3D" id="3.40.50.1100">
    <property type="match status" value="2"/>
</dbReference>
<name>A0A382DG04_9ZZZZ</name>
<protein>
    <recommendedName>
        <fullName evidence="4">Tryptophan synthase beta chain-like PALP domain-containing protein</fullName>
    </recommendedName>
</protein>
<comment type="cofactor">
    <cofactor evidence="1">
        <name>pyridoxal 5'-phosphate</name>
        <dbReference type="ChEBI" id="CHEBI:597326"/>
    </cofactor>
</comment>
<dbReference type="GO" id="GO:0004794">
    <property type="term" value="F:threonine deaminase activity"/>
    <property type="evidence" value="ECO:0007669"/>
    <property type="project" value="TreeGrafter"/>
</dbReference>
<dbReference type="PANTHER" id="PTHR48078:SF6">
    <property type="entry name" value="L-THREONINE DEHYDRATASE CATABOLIC TDCB"/>
    <property type="match status" value="1"/>
</dbReference>
<proteinExistence type="predicted"/>
<dbReference type="GO" id="GO:0003941">
    <property type="term" value="F:L-serine ammonia-lyase activity"/>
    <property type="evidence" value="ECO:0007669"/>
    <property type="project" value="TreeGrafter"/>
</dbReference>
<gene>
    <name evidence="5" type="ORF">METZ01_LOCUS189401</name>
</gene>
<evidence type="ECO:0000256" key="3">
    <source>
        <dbReference type="ARBA" id="ARBA00023239"/>
    </source>
</evidence>
<dbReference type="AlphaFoldDB" id="A0A382DG04"/>
<feature type="non-terminal residue" evidence="5">
    <location>
        <position position="242"/>
    </location>
</feature>
<evidence type="ECO:0000256" key="2">
    <source>
        <dbReference type="ARBA" id="ARBA00022898"/>
    </source>
</evidence>
<keyword evidence="3" id="KW-0456">Lyase</keyword>
<feature type="domain" description="Tryptophan synthase beta chain-like PALP" evidence="4">
    <location>
        <begin position="5"/>
        <end position="241"/>
    </location>
</feature>
<dbReference type="GO" id="GO:0009097">
    <property type="term" value="P:isoleucine biosynthetic process"/>
    <property type="evidence" value="ECO:0007669"/>
    <property type="project" value="TreeGrafter"/>
</dbReference>
<dbReference type="GO" id="GO:0006567">
    <property type="term" value="P:L-threonine catabolic process"/>
    <property type="evidence" value="ECO:0007669"/>
    <property type="project" value="TreeGrafter"/>
</dbReference>
<dbReference type="GO" id="GO:0006565">
    <property type="term" value="P:L-serine catabolic process"/>
    <property type="evidence" value="ECO:0007669"/>
    <property type="project" value="TreeGrafter"/>
</dbReference>
<evidence type="ECO:0000313" key="5">
    <source>
        <dbReference type="EMBL" id="SVB36547.1"/>
    </source>
</evidence>
<dbReference type="InterPro" id="IPR036052">
    <property type="entry name" value="TrpB-like_PALP_sf"/>
</dbReference>
<dbReference type="InterPro" id="IPR001926">
    <property type="entry name" value="TrpB-like_PALP"/>
</dbReference>
<sequence length="242" mass="25571">MTSLSEKEKLNGVVTASTGNHGAACSLAMSLLGINGKIVVPKNVHKNKVENILNLGGEVEYYGTDCIHAEERAQEISKTTGATYISPYNDEAIVCGQGTLGLEINQDLQDVDSTFISVGGGGLIGGVGGYLKSVNKRTKMYGVSPENSCVMYKSLKVGEQLDLPSKPTLSDGTAGGIEFGSITFQLCKDVIDEFTVVSEDEIIDGIRIGVEKHHQLIEGAAGTAIAGFLKYKSNLIGKIVVI</sequence>
<evidence type="ECO:0000259" key="4">
    <source>
        <dbReference type="Pfam" id="PF00291"/>
    </source>
</evidence>
<dbReference type="SUPFAM" id="SSF53686">
    <property type="entry name" value="Tryptophan synthase beta subunit-like PLP-dependent enzymes"/>
    <property type="match status" value="1"/>
</dbReference>
<evidence type="ECO:0000256" key="1">
    <source>
        <dbReference type="ARBA" id="ARBA00001933"/>
    </source>
</evidence>